<name>A0A1M7Y9U3_9FIRM</name>
<gene>
    <name evidence="1" type="ORF">SAMN02745217_02291</name>
</gene>
<sequence>MANNIYMTDMSPYHVPLAVPMMPLYGYDNCEDAAKDFDYMKQLYPKKVKMMLSLVEEECDKLEYDGSFMFDEYPDRVYLGKLADKIYHSLEFVKESSISDNSDWMKDMTEILLYNEMLERRKRYRGRKRWF</sequence>
<keyword evidence="2" id="KW-1185">Reference proteome</keyword>
<dbReference type="STRING" id="1121345.SAMN02745217_02291"/>
<dbReference type="EMBL" id="FRFD01000006">
    <property type="protein sequence ID" value="SHO49405.1"/>
    <property type="molecule type" value="Genomic_DNA"/>
</dbReference>
<proteinExistence type="predicted"/>
<evidence type="ECO:0000313" key="1">
    <source>
        <dbReference type="EMBL" id="SHO49405.1"/>
    </source>
</evidence>
<dbReference type="RefSeq" id="WP_073588983.1">
    <property type="nucleotide sequence ID" value="NZ_FRFD01000006.1"/>
</dbReference>
<evidence type="ECO:0000313" key="2">
    <source>
        <dbReference type="Proteomes" id="UP000184612"/>
    </source>
</evidence>
<organism evidence="1 2">
    <name type="scientific">Anaerocolumna xylanovorans DSM 12503</name>
    <dbReference type="NCBI Taxonomy" id="1121345"/>
    <lineage>
        <taxon>Bacteria</taxon>
        <taxon>Bacillati</taxon>
        <taxon>Bacillota</taxon>
        <taxon>Clostridia</taxon>
        <taxon>Lachnospirales</taxon>
        <taxon>Lachnospiraceae</taxon>
        <taxon>Anaerocolumna</taxon>
    </lineage>
</organism>
<accession>A0A1M7Y9U3</accession>
<dbReference type="AlphaFoldDB" id="A0A1M7Y9U3"/>
<dbReference type="Proteomes" id="UP000184612">
    <property type="component" value="Unassembled WGS sequence"/>
</dbReference>
<protein>
    <submittedName>
        <fullName evidence="1">Uncharacterized protein</fullName>
    </submittedName>
</protein>
<reference evidence="1 2" key="1">
    <citation type="submission" date="2016-12" db="EMBL/GenBank/DDBJ databases">
        <authorList>
            <person name="Song W.-J."/>
            <person name="Kurnit D.M."/>
        </authorList>
    </citation>
    <scope>NUCLEOTIDE SEQUENCE [LARGE SCALE GENOMIC DNA]</scope>
    <source>
        <strain evidence="1 2">DSM 12503</strain>
    </source>
</reference>
<dbReference type="OrthoDB" id="1935838at2"/>